<comment type="similarity">
    <text evidence="5">Belongs to the salp15 family.</text>
</comment>
<evidence type="ECO:0000256" key="5">
    <source>
        <dbReference type="ARBA" id="ARBA00034321"/>
    </source>
</evidence>
<evidence type="ECO:0000313" key="7">
    <source>
        <dbReference type="EMBL" id="JAA68587.1"/>
    </source>
</evidence>
<evidence type="ECO:0000256" key="3">
    <source>
        <dbReference type="ARBA" id="ARBA00022729"/>
    </source>
</evidence>
<proteinExistence type="evidence at transcript level"/>
<dbReference type="EMBL" id="GADI01005221">
    <property type="protein sequence ID" value="JAA68587.1"/>
    <property type="molecule type" value="mRNA"/>
</dbReference>
<evidence type="ECO:0000256" key="4">
    <source>
        <dbReference type="ARBA" id="ARBA00023180"/>
    </source>
</evidence>
<keyword evidence="4" id="KW-0325">Glycoprotein</keyword>
<evidence type="ECO:0000256" key="1">
    <source>
        <dbReference type="ARBA" id="ARBA00004613"/>
    </source>
</evidence>
<organism evidence="7">
    <name type="scientific">Ixodes ricinus</name>
    <name type="common">Common tick</name>
    <name type="synonym">Acarus ricinus</name>
    <dbReference type="NCBI Taxonomy" id="34613"/>
    <lineage>
        <taxon>Eukaryota</taxon>
        <taxon>Metazoa</taxon>
        <taxon>Ecdysozoa</taxon>
        <taxon>Arthropoda</taxon>
        <taxon>Chelicerata</taxon>
        <taxon>Arachnida</taxon>
        <taxon>Acari</taxon>
        <taxon>Parasitiformes</taxon>
        <taxon>Ixodida</taxon>
        <taxon>Ixodoidea</taxon>
        <taxon>Ixodidae</taxon>
        <taxon>Ixodinae</taxon>
        <taxon>Ixodes</taxon>
    </lineage>
</organism>
<dbReference type="AlphaFoldDB" id="A0A0K8RBQ3"/>
<protein>
    <submittedName>
        <fullName evidence="7">Putative ixostatin</fullName>
    </submittedName>
</protein>
<name>A0A0K8RBQ3_IXORI</name>
<reference evidence="7" key="1">
    <citation type="submission" date="2012-12" db="EMBL/GenBank/DDBJ databases">
        <title>Identification and characterization of a phenylalanine ammonia-lyase gene family in Isatis indigotica Fort.</title>
        <authorList>
            <person name="Liu Q."/>
            <person name="Chen J."/>
            <person name="Zhou X."/>
            <person name="Di P."/>
            <person name="Xiao Y."/>
            <person name="Xuan H."/>
            <person name="Zhang L."/>
            <person name="Chen W."/>
        </authorList>
    </citation>
    <scope>NUCLEOTIDE SEQUENCE</scope>
    <source>
        <tissue evidence="7">Salivary gland</tissue>
    </source>
</reference>
<dbReference type="Pfam" id="PF12115">
    <property type="entry name" value="Salp15"/>
    <property type="match status" value="1"/>
</dbReference>
<accession>A0A0K8RBQ3</accession>
<keyword evidence="3 6" id="KW-0732">Signal</keyword>
<comment type="subcellular location">
    <subcellularLocation>
        <location evidence="1">Secreted</location>
    </subcellularLocation>
</comment>
<evidence type="ECO:0000256" key="6">
    <source>
        <dbReference type="SAM" id="SignalP"/>
    </source>
</evidence>
<keyword evidence="2" id="KW-0964">Secreted</keyword>
<dbReference type="InterPro" id="IPR021971">
    <property type="entry name" value="Salp15"/>
</dbReference>
<sequence length="117" mass="13278">MKQQMFILLAALQLSNQEHGSPSVHTPDVVIQEHYKRLSPGCKTEIQLQMEQVCKVHDRSKFSPSYGGCFVYCYNNKNDGIRVTLRNGLPCGENGQICKNGECVNTMNNCEIDYFFP</sequence>
<feature type="signal peptide" evidence="6">
    <location>
        <begin position="1"/>
        <end position="20"/>
    </location>
</feature>
<feature type="chain" id="PRO_5005517023" evidence="6">
    <location>
        <begin position="21"/>
        <end position="117"/>
    </location>
</feature>
<evidence type="ECO:0000256" key="2">
    <source>
        <dbReference type="ARBA" id="ARBA00022525"/>
    </source>
</evidence>
<dbReference type="GO" id="GO:0005576">
    <property type="term" value="C:extracellular region"/>
    <property type="evidence" value="ECO:0007669"/>
    <property type="project" value="UniProtKB-SubCell"/>
</dbReference>